<reference evidence="2" key="1">
    <citation type="submission" date="2022-10" db="EMBL/GenBank/DDBJ databases">
        <title>Tapping the CABI collections for fungal endophytes: first genome assemblies for Collariella, Neodidymelliopsis, Ascochyta clinopodiicola, Didymella pomorum, Didymosphaeria variabile, Neocosmospora piperis and Neocucurbitaria cava.</title>
        <authorList>
            <person name="Hill R."/>
        </authorList>
    </citation>
    <scope>NUCLEOTIDE SEQUENCE</scope>
    <source>
        <strain evidence="2">IMI 355091</strain>
    </source>
</reference>
<name>A0A9W9D7N6_9PLEO</name>
<dbReference type="Proteomes" id="UP001140510">
    <property type="component" value="Unassembled WGS sequence"/>
</dbReference>
<keyword evidence="3" id="KW-1185">Reference proteome</keyword>
<protein>
    <submittedName>
        <fullName evidence="2">Uncharacterized protein</fullName>
    </submittedName>
</protein>
<gene>
    <name evidence="2" type="ORF">N0V91_006254</name>
</gene>
<feature type="compositionally biased region" description="Basic and acidic residues" evidence="1">
    <location>
        <begin position="1"/>
        <end position="11"/>
    </location>
</feature>
<feature type="region of interest" description="Disordered" evidence="1">
    <location>
        <begin position="1"/>
        <end position="27"/>
    </location>
</feature>
<evidence type="ECO:0000313" key="3">
    <source>
        <dbReference type="Proteomes" id="UP001140510"/>
    </source>
</evidence>
<dbReference type="OrthoDB" id="3796163at2759"/>
<organism evidence="2 3">
    <name type="scientific">Didymella pomorum</name>
    <dbReference type="NCBI Taxonomy" id="749634"/>
    <lineage>
        <taxon>Eukaryota</taxon>
        <taxon>Fungi</taxon>
        <taxon>Dikarya</taxon>
        <taxon>Ascomycota</taxon>
        <taxon>Pezizomycotina</taxon>
        <taxon>Dothideomycetes</taxon>
        <taxon>Pleosporomycetidae</taxon>
        <taxon>Pleosporales</taxon>
        <taxon>Pleosporineae</taxon>
        <taxon>Didymellaceae</taxon>
        <taxon>Didymella</taxon>
    </lineage>
</organism>
<dbReference type="AlphaFoldDB" id="A0A9W9D7N6"/>
<dbReference type="EMBL" id="JAPEVA010000047">
    <property type="protein sequence ID" value="KAJ4403952.1"/>
    <property type="molecule type" value="Genomic_DNA"/>
</dbReference>
<proteinExistence type="predicted"/>
<sequence length="149" mass="16698">MDRQHVLEKNDGTVSTGAPVPARDEGGPFGCVHHNEASETSADCLAEYIKIVFAARFPDNHGFGLLVCRSEFDKVGERTPEITTLRAIVYTERGKENSQQFTYRCKVYFGLTASLQEFFQDLERLMDAMQTGLETERLSDAAKESLLLD</sequence>
<accession>A0A9W9D7N6</accession>
<evidence type="ECO:0000313" key="2">
    <source>
        <dbReference type="EMBL" id="KAJ4403952.1"/>
    </source>
</evidence>
<evidence type="ECO:0000256" key="1">
    <source>
        <dbReference type="SAM" id="MobiDB-lite"/>
    </source>
</evidence>
<comment type="caution">
    <text evidence="2">The sequence shown here is derived from an EMBL/GenBank/DDBJ whole genome shotgun (WGS) entry which is preliminary data.</text>
</comment>